<feature type="signal peptide" evidence="1">
    <location>
        <begin position="1"/>
        <end position="22"/>
    </location>
</feature>
<dbReference type="KEGG" id="cbd:CBUD_1900"/>
<dbReference type="RefSeq" id="WP_005771570.1">
    <property type="nucleotide sequence ID" value="NC_009727.1"/>
</dbReference>
<gene>
    <name evidence="2" type="ordered locus">CBUD_1900</name>
</gene>
<reference evidence="2 3" key="1">
    <citation type="journal article" date="2009" name="Infect. Immun.">
        <title>Comparative genomics reveal extensive transposon-mediated genomic plasticity and diversity among potential effector proteins within the genus Coxiella.</title>
        <authorList>
            <person name="Beare P.A."/>
            <person name="Unsworth N."/>
            <person name="Andoh M."/>
            <person name="Voth D.E."/>
            <person name="Omsland A."/>
            <person name="Gilk S.D."/>
            <person name="Williams K.P."/>
            <person name="Sobral B.W."/>
            <person name="Kupko J.J.III."/>
            <person name="Porcella S.F."/>
            <person name="Samuel J.E."/>
            <person name="Heinzen R.A."/>
        </authorList>
    </citation>
    <scope>NUCLEOTIDE SEQUENCE [LARGE SCALE GENOMIC DNA]</scope>
    <source>
        <strain evidence="2 3">Dugway 5J108-111</strain>
    </source>
</reference>
<evidence type="ECO:0000313" key="2">
    <source>
        <dbReference type="EMBL" id="ABS78379.1"/>
    </source>
</evidence>
<dbReference type="EMBL" id="CP000733">
    <property type="protein sequence ID" value="ABS78379.1"/>
    <property type="molecule type" value="Genomic_DNA"/>
</dbReference>
<dbReference type="Proteomes" id="UP000008555">
    <property type="component" value="Chromosome"/>
</dbReference>
<accession>A9KEK3</accession>
<protein>
    <recommendedName>
        <fullName evidence="4">Pentapeptide repeat-containing protein</fullName>
    </recommendedName>
</protein>
<evidence type="ECO:0000256" key="1">
    <source>
        <dbReference type="SAM" id="SignalP"/>
    </source>
</evidence>
<proteinExistence type="predicted"/>
<sequence>MKKLKFLTVVTGAFLFSSIALAAPQIGLRDLQSGTAGLRDFHAKALQDFDAKAALRDIDVKALQDFDGAL</sequence>
<dbReference type="AlphaFoldDB" id="A9KEK3"/>
<organism evidence="2 3">
    <name type="scientific">Coxiella burnetii (strain Dugway 5J108-111)</name>
    <dbReference type="NCBI Taxonomy" id="434922"/>
    <lineage>
        <taxon>Bacteria</taxon>
        <taxon>Pseudomonadati</taxon>
        <taxon>Pseudomonadota</taxon>
        <taxon>Gammaproteobacteria</taxon>
        <taxon>Legionellales</taxon>
        <taxon>Coxiellaceae</taxon>
        <taxon>Coxiella</taxon>
    </lineage>
</organism>
<name>A9KEK3_COXBN</name>
<evidence type="ECO:0000313" key="3">
    <source>
        <dbReference type="Proteomes" id="UP000008555"/>
    </source>
</evidence>
<feature type="chain" id="PRO_5002736948" description="Pentapeptide repeat-containing protein" evidence="1">
    <location>
        <begin position="23"/>
        <end position="70"/>
    </location>
</feature>
<evidence type="ECO:0008006" key="4">
    <source>
        <dbReference type="Google" id="ProtNLM"/>
    </source>
</evidence>
<keyword evidence="1" id="KW-0732">Signal</keyword>
<dbReference type="HOGENOM" id="CLU_2750974_0_0_6"/>